<keyword evidence="11" id="KW-1185">Reference proteome</keyword>
<dbReference type="Gene3D" id="2.30.40.10">
    <property type="entry name" value="Urease, subunit C, domain 1"/>
    <property type="match status" value="1"/>
</dbReference>
<proteinExistence type="inferred from homology"/>
<evidence type="ECO:0000256" key="4">
    <source>
        <dbReference type="ARBA" id="ARBA00022723"/>
    </source>
</evidence>
<evidence type="ECO:0000256" key="3">
    <source>
        <dbReference type="ARBA" id="ARBA00022553"/>
    </source>
</evidence>
<dbReference type="Pfam" id="PF01979">
    <property type="entry name" value="Amidohydro_1"/>
    <property type="match status" value="1"/>
</dbReference>
<dbReference type="PANTHER" id="PTHR11647">
    <property type="entry name" value="HYDRANTOINASE/DIHYDROPYRIMIDINASE FAMILY MEMBER"/>
    <property type="match status" value="1"/>
</dbReference>
<dbReference type="Proteomes" id="UP000199071">
    <property type="component" value="Unassembled WGS sequence"/>
</dbReference>
<evidence type="ECO:0000313" key="11">
    <source>
        <dbReference type="Proteomes" id="UP000199071"/>
    </source>
</evidence>
<dbReference type="InterPro" id="IPR011778">
    <property type="entry name" value="Hydantoinase/dihydroPyrase"/>
</dbReference>
<dbReference type="GO" id="GO:0046872">
    <property type="term" value="F:metal ion binding"/>
    <property type="evidence" value="ECO:0007669"/>
    <property type="project" value="UniProtKB-KW"/>
</dbReference>
<dbReference type="SUPFAM" id="SSF51338">
    <property type="entry name" value="Composite domain of metallo-dependent hydrolases"/>
    <property type="match status" value="2"/>
</dbReference>
<name>A0A1G6BVR1_9HYPH</name>
<dbReference type="AlphaFoldDB" id="A0A1G6BVR1"/>
<comment type="cofactor">
    <cofactor evidence="1">
        <name>Zn(2+)</name>
        <dbReference type="ChEBI" id="CHEBI:29105"/>
    </cofactor>
</comment>
<dbReference type="InterPro" id="IPR011059">
    <property type="entry name" value="Metal-dep_hydrolase_composite"/>
</dbReference>
<keyword evidence="5" id="KW-0378">Hydrolase</keyword>
<dbReference type="FunFam" id="3.20.20.140:FF:000217">
    <property type="entry name" value="Dihydropyrimidinase-related protein 1"/>
    <property type="match status" value="1"/>
</dbReference>
<comment type="PTM">
    <text evidence="8">Carbamylation allows a single lysine to coordinate two divalent metal cations.</text>
</comment>
<sequence length="485" mass="52016">MSELDLLVKGGEAVIGQDVVKADIGIKDGIVTVVGAGLEASARETVDASGLLVLPGGVDSHVHIDQPSGSAAEMCDTFDTASASAAAGGTTSVICFAWQSPGESLAAVAADYAERARVSRVDYAFHLTITDPTEEVVEKELPALVAAGNRSIKIFMTYKGVGLEDREILRVLDAARRNKALVCVHAENNALIDYMTEKLLEGGLSAPKYFPWSKPSVAEREAVQRIIAFGEALDVPLEIFHVSGAGPAAEIERAQARGLKVWAETCPHYLTIVADDLDKPGFEGAKLIFGPPARTSADQEALWDYIRRGVISIISSDHSPSRYDDPKGKKVAGDTAPFSVIPNGVPGLAARMPVLFSEGVSKGRISISKFVDLVSTAPAKLFGLYPRKGTLAVGSDADFVLWDPRMKVTLTNAMMHHGSDYTPWEGVEVTGYPVATYLRGREIFRAGEILVEGGGEHLARPEYPMIEPREKFPTPFNPVERTVVS</sequence>
<protein>
    <recommendedName>
        <fullName evidence="7">D-hydantoinase</fullName>
    </recommendedName>
</protein>
<dbReference type="PANTHER" id="PTHR11647:SF1">
    <property type="entry name" value="COLLAPSIN RESPONSE MEDIATOR PROTEIN"/>
    <property type="match status" value="1"/>
</dbReference>
<accession>A0A1G6BVR1</accession>
<evidence type="ECO:0000256" key="1">
    <source>
        <dbReference type="ARBA" id="ARBA00001947"/>
    </source>
</evidence>
<keyword evidence="3" id="KW-0597">Phosphoprotein</keyword>
<dbReference type="InterPro" id="IPR050378">
    <property type="entry name" value="Metallo-dep_Hydrolases_sf"/>
</dbReference>
<feature type="domain" description="Amidohydrolase-related" evidence="9">
    <location>
        <begin position="52"/>
        <end position="441"/>
    </location>
</feature>
<evidence type="ECO:0000313" key="10">
    <source>
        <dbReference type="EMBL" id="SDB24699.1"/>
    </source>
</evidence>
<dbReference type="GO" id="GO:0005829">
    <property type="term" value="C:cytosol"/>
    <property type="evidence" value="ECO:0007669"/>
    <property type="project" value="TreeGrafter"/>
</dbReference>
<evidence type="ECO:0000256" key="8">
    <source>
        <dbReference type="PIRSR" id="PIRSR611778-50"/>
    </source>
</evidence>
<dbReference type="STRING" id="665467.SAMN02982931_01913"/>
<comment type="function">
    <text evidence="6">Catalyzes the stereospecific hydrolysis of the cyclic amide bond of D-hydantoin derivatives.</text>
</comment>
<dbReference type="GO" id="GO:0016812">
    <property type="term" value="F:hydrolase activity, acting on carbon-nitrogen (but not peptide) bonds, in cyclic amides"/>
    <property type="evidence" value="ECO:0007669"/>
    <property type="project" value="TreeGrafter"/>
</dbReference>
<dbReference type="SUPFAM" id="SSF51556">
    <property type="entry name" value="Metallo-dependent hydrolases"/>
    <property type="match status" value="1"/>
</dbReference>
<dbReference type="OrthoDB" id="9775759at2"/>
<feature type="modified residue" description="N6-carboxylysine" evidence="8">
    <location>
        <position position="153"/>
    </location>
</feature>
<dbReference type="NCBIfam" id="TIGR02033">
    <property type="entry name" value="D-hydantoinase"/>
    <property type="match status" value="1"/>
</dbReference>
<evidence type="ECO:0000256" key="6">
    <source>
        <dbReference type="ARBA" id="ARBA00055040"/>
    </source>
</evidence>
<dbReference type="Gene3D" id="3.20.20.140">
    <property type="entry name" value="Metal-dependent hydrolases"/>
    <property type="match status" value="1"/>
</dbReference>
<dbReference type="InterPro" id="IPR006680">
    <property type="entry name" value="Amidohydro-rel"/>
</dbReference>
<evidence type="ECO:0000256" key="2">
    <source>
        <dbReference type="ARBA" id="ARBA00008829"/>
    </source>
</evidence>
<keyword evidence="4" id="KW-0479">Metal-binding</keyword>
<dbReference type="EMBL" id="FMXQ01000003">
    <property type="protein sequence ID" value="SDB24699.1"/>
    <property type="molecule type" value="Genomic_DNA"/>
</dbReference>
<evidence type="ECO:0000256" key="5">
    <source>
        <dbReference type="ARBA" id="ARBA00022801"/>
    </source>
</evidence>
<reference evidence="10 11" key="1">
    <citation type="submission" date="2016-10" db="EMBL/GenBank/DDBJ databases">
        <authorList>
            <person name="de Groot N.N."/>
        </authorList>
    </citation>
    <scope>NUCLEOTIDE SEQUENCE [LARGE SCALE GENOMIC DNA]</scope>
    <source>
        <strain evidence="10 11">ATCC 35022</strain>
    </source>
</reference>
<evidence type="ECO:0000259" key="9">
    <source>
        <dbReference type="Pfam" id="PF01979"/>
    </source>
</evidence>
<comment type="similarity">
    <text evidence="2">Belongs to the metallo-dependent hydrolases superfamily. Hydantoinase/dihydropyrimidinase family.</text>
</comment>
<dbReference type="InterPro" id="IPR032466">
    <property type="entry name" value="Metal_Hydrolase"/>
</dbReference>
<dbReference type="RefSeq" id="WP_090876176.1">
    <property type="nucleotide sequence ID" value="NZ_FMXQ01000003.1"/>
</dbReference>
<evidence type="ECO:0000256" key="7">
    <source>
        <dbReference type="ARBA" id="ARBA00068457"/>
    </source>
</evidence>
<dbReference type="CDD" id="cd01314">
    <property type="entry name" value="D-HYD"/>
    <property type="match status" value="1"/>
</dbReference>
<gene>
    <name evidence="10" type="ORF">SAMN02982931_01913</name>
</gene>
<organism evidence="10 11">
    <name type="scientific">Bauldia litoralis</name>
    <dbReference type="NCBI Taxonomy" id="665467"/>
    <lineage>
        <taxon>Bacteria</taxon>
        <taxon>Pseudomonadati</taxon>
        <taxon>Pseudomonadota</taxon>
        <taxon>Alphaproteobacteria</taxon>
        <taxon>Hyphomicrobiales</taxon>
        <taxon>Kaistiaceae</taxon>
        <taxon>Bauldia</taxon>
    </lineage>
</organism>